<dbReference type="InterPro" id="IPR046373">
    <property type="entry name" value="Acyl-CoA_Oxase/DH_mid-dom_sf"/>
</dbReference>
<evidence type="ECO:0000313" key="18">
    <source>
        <dbReference type="EMBL" id="EDO32852.1"/>
    </source>
</evidence>
<evidence type="ECO:0000256" key="13">
    <source>
        <dbReference type="PIRSR" id="PIRSR000168-2"/>
    </source>
</evidence>
<dbReference type="Pfam" id="PF22924">
    <property type="entry name" value="ACOX_C_alpha1"/>
    <property type="match status" value="1"/>
</dbReference>
<dbReference type="InterPro" id="IPR012258">
    <property type="entry name" value="Acyl-CoA_oxidase"/>
</dbReference>
<dbReference type="InterPro" id="IPR006091">
    <property type="entry name" value="Acyl-CoA_Oxase/DH_mid-dom"/>
</dbReference>
<dbReference type="PANTHER" id="PTHR10909">
    <property type="entry name" value="ELECTRON TRANSPORT OXIDOREDUCTASE"/>
    <property type="match status" value="1"/>
</dbReference>
<comment type="cofactor">
    <cofactor evidence="1">
        <name>FAD</name>
        <dbReference type="ChEBI" id="CHEBI:57692"/>
    </cofactor>
</comment>
<dbReference type="Proteomes" id="UP000001593">
    <property type="component" value="Unassembled WGS sequence"/>
</dbReference>
<dbReference type="InterPro" id="IPR002655">
    <property type="entry name" value="Acyl-CoA_oxidase_C"/>
</dbReference>
<keyword evidence="8" id="KW-0560">Oxidoreductase</keyword>
<dbReference type="Gene3D" id="1.20.140.10">
    <property type="entry name" value="Butyryl-CoA Dehydrogenase, subunit A, domain 3"/>
    <property type="match status" value="2"/>
</dbReference>
<keyword evidence="10" id="KW-0576">Peroxisome</keyword>
<evidence type="ECO:0000256" key="7">
    <source>
        <dbReference type="ARBA" id="ARBA00022832"/>
    </source>
</evidence>
<reference evidence="18 19" key="1">
    <citation type="journal article" date="2007" name="Science">
        <title>Sea anemone genome reveals ancestral eumetazoan gene repertoire and genomic organization.</title>
        <authorList>
            <person name="Putnam N.H."/>
            <person name="Srivastava M."/>
            <person name="Hellsten U."/>
            <person name="Dirks B."/>
            <person name="Chapman J."/>
            <person name="Salamov A."/>
            <person name="Terry A."/>
            <person name="Shapiro H."/>
            <person name="Lindquist E."/>
            <person name="Kapitonov V.V."/>
            <person name="Jurka J."/>
            <person name="Genikhovich G."/>
            <person name="Grigoriev I.V."/>
            <person name="Lucas S.M."/>
            <person name="Steele R.E."/>
            <person name="Finnerty J.R."/>
            <person name="Technau U."/>
            <person name="Martindale M.Q."/>
            <person name="Rokhsar D.S."/>
        </authorList>
    </citation>
    <scope>NUCLEOTIDE SEQUENCE [LARGE SCALE GENOMIC DNA]</scope>
    <source>
        <strain evidence="19">CH2 X CH6</strain>
    </source>
</reference>
<dbReference type="GO" id="GO:0016402">
    <property type="term" value="F:pristanoyl-CoA oxidase activity"/>
    <property type="evidence" value="ECO:0000318"/>
    <property type="project" value="GO_Central"/>
</dbReference>
<proteinExistence type="inferred from homology"/>
<dbReference type="GO" id="GO:0071949">
    <property type="term" value="F:FAD binding"/>
    <property type="evidence" value="ECO:0007669"/>
    <property type="project" value="InterPro"/>
</dbReference>
<dbReference type="GO" id="GO:0005777">
    <property type="term" value="C:peroxisome"/>
    <property type="evidence" value="ECO:0000318"/>
    <property type="project" value="GO_Central"/>
</dbReference>
<feature type="compositionally biased region" description="Low complexity" evidence="14">
    <location>
        <begin position="7"/>
        <end position="16"/>
    </location>
</feature>
<dbReference type="InterPro" id="IPR055060">
    <property type="entry name" value="ACOX_C_alpha1"/>
</dbReference>
<dbReference type="FunFam" id="1.20.140.10:FF:000007">
    <property type="entry name" value="Acyl-coenzyme A oxidase"/>
    <property type="match status" value="1"/>
</dbReference>
<evidence type="ECO:0000256" key="5">
    <source>
        <dbReference type="ARBA" id="ARBA00022630"/>
    </source>
</evidence>
<dbReference type="eggNOG" id="KOG0135">
    <property type="taxonomic scope" value="Eukaryota"/>
</dbReference>
<dbReference type="GO" id="GO:0033540">
    <property type="term" value="P:fatty acid beta-oxidation using acyl-CoA oxidase"/>
    <property type="evidence" value="ECO:0000318"/>
    <property type="project" value="GO_Central"/>
</dbReference>
<keyword evidence="6 11" id="KW-0274">FAD</keyword>
<dbReference type="STRING" id="45351.A7STV6"/>
<evidence type="ECO:0000256" key="8">
    <source>
        <dbReference type="ARBA" id="ARBA00023002"/>
    </source>
</evidence>
<feature type="binding site" evidence="13">
    <location>
        <position position="198"/>
    </location>
    <ligand>
        <name>FAD</name>
        <dbReference type="ChEBI" id="CHEBI:57692"/>
    </ligand>
</feature>
<comment type="similarity">
    <text evidence="4 11">Belongs to the acyl-CoA oxidase family.</text>
</comment>
<keyword evidence="5 11" id="KW-0285">Flavoprotein</keyword>
<evidence type="ECO:0000256" key="10">
    <source>
        <dbReference type="ARBA" id="ARBA00023140"/>
    </source>
</evidence>
<dbReference type="FunFam" id="1.20.140.10:FF:000010">
    <property type="entry name" value="Acyl-coenzyme A oxidase"/>
    <property type="match status" value="1"/>
</dbReference>
<dbReference type="PhylomeDB" id="A7STV6"/>
<protein>
    <recommendedName>
        <fullName evidence="11">Acyl-coenzyme A oxidase</fullName>
    </recommendedName>
</protein>
<dbReference type="InterPro" id="IPR036250">
    <property type="entry name" value="AcylCo_DH-like_C"/>
</dbReference>
<dbReference type="PANTHER" id="PTHR10909:SF390">
    <property type="entry name" value="PEROXISOMAL ACYL-COENZYME A OXIDASE 3"/>
    <property type="match status" value="1"/>
</dbReference>
<dbReference type="GO" id="GO:0050660">
    <property type="term" value="F:flavin adenine dinucleotide binding"/>
    <property type="evidence" value="ECO:0000318"/>
    <property type="project" value="GO_Central"/>
</dbReference>
<evidence type="ECO:0000256" key="6">
    <source>
        <dbReference type="ARBA" id="ARBA00022827"/>
    </source>
</evidence>
<dbReference type="InterPro" id="IPR009100">
    <property type="entry name" value="AcylCoA_DH/oxidase_NM_dom_sf"/>
</dbReference>
<dbReference type="PIRSF" id="PIRSF000168">
    <property type="entry name" value="Acyl-CoA_oxidase"/>
    <property type="match status" value="1"/>
</dbReference>
<feature type="domain" description="Acyl-CoA oxidase/dehydrogenase middle" evidence="16">
    <location>
        <begin position="155"/>
        <end position="265"/>
    </location>
</feature>
<evidence type="ECO:0000259" key="15">
    <source>
        <dbReference type="Pfam" id="PF01756"/>
    </source>
</evidence>
<keyword evidence="19" id="KW-1185">Reference proteome</keyword>
<dbReference type="OrthoDB" id="538336at2759"/>
<evidence type="ECO:0000256" key="9">
    <source>
        <dbReference type="ARBA" id="ARBA00023098"/>
    </source>
</evidence>
<feature type="region of interest" description="Disordered" evidence="14">
    <location>
        <begin position="1"/>
        <end position="20"/>
    </location>
</feature>
<dbReference type="HOGENOM" id="CLU_014629_4_2_1"/>
<dbReference type="Gene3D" id="2.40.110.10">
    <property type="entry name" value="Butyryl-CoA Dehydrogenase, subunit A, domain 2"/>
    <property type="match status" value="1"/>
</dbReference>
<evidence type="ECO:0000256" key="12">
    <source>
        <dbReference type="PIRSR" id="PIRSR000168-1"/>
    </source>
</evidence>
<comment type="pathway">
    <text evidence="3">Lipid metabolism.</text>
</comment>
<dbReference type="GO" id="GO:0005504">
    <property type="term" value="F:fatty acid binding"/>
    <property type="evidence" value="ECO:0000318"/>
    <property type="project" value="GO_Central"/>
</dbReference>
<accession>A7STV6</accession>
<evidence type="ECO:0000259" key="17">
    <source>
        <dbReference type="Pfam" id="PF22924"/>
    </source>
</evidence>
<feature type="active site" description="Proton acceptor" evidence="12">
    <location>
        <position position="451"/>
    </location>
</feature>
<gene>
    <name evidence="18" type="ORF">NEMVEDRAFT_v1g237514</name>
</gene>
<feature type="domain" description="Acyl-CoA oxidase C-alpha1" evidence="17">
    <location>
        <begin position="302"/>
        <end position="466"/>
    </location>
</feature>
<evidence type="ECO:0000256" key="3">
    <source>
        <dbReference type="ARBA" id="ARBA00005189"/>
    </source>
</evidence>
<comment type="subcellular location">
    <subcellularLocation>
        <location evidence="2">Peroxisome</location>
    </subcellularLocation>
</comment>
<evidence type="ECO:0000256" key="2">
    <source>
        <dbReference type="ARBA" id="ARBA00004275"/>
    </source>
</evidence>
<evidence type="ECO:0000256" key="4">
    <source>
        <dbReference type="ARBA" id="ARBA00006288"/>
    </source>
</evidence>
<dbReference type="OMA" id="SINKRFA"/>
<dbReference type="KEGG" id="nve:5503998"/>
<name>A7STV6_NEMVE</name>
<evidence type="ECO:0000256" key="14">
    <source>
        <dbReference type="SAM" id="MobiDB-lite"/>
    </source>
</evidence>
<keyword evidence="7" id="KW-0276">Fatty acid metabolism</keyword>
<dbReference type="InParanoid" id="A7STV6"/>
<dbReference type="Pfam" id="PF02770">
    <property type="entry name" value="Acyl-CoA_dh_M"/>
    <property type="match status" value="1"/>
</dbReference>
<dbReference type="Pfam" id="PF01756">
    <property type="entry name" value="ACOX"/>
    <property type="match status" value="1"/>
</dbReference>
<organism evidence="18 19">
    <name type="scientific">Nematostella vectensis</name>
    <name type="common">Starlet sea anemone</name>
    <dbReference type="NCBI Taxonomy" id="45351"/>
    <lineage>
        <taxon>Eukaryota</taxon>
        <taxon>Metazoa</taxon>
        <taxon>Cnidaria</taxon>
        <taxon>Anthozoa</taxon>
        <taxon>Hexacorallia</taxon>
        <taxon>Actiniaria</taxon>
        <taxon>Edwardsiidae</taxon>
        <taxon>Nematostella</taxon>
    </lineage>
</organism>
<evidence type="ECO:0000259" key="16">
    <source>
        <dbReference type="Pfam" id="PF02770"/>
    </source>
</evidence>
<sequence>MSHHCENNANQQANQNGPLDVYRKQATFDVREMRYFVDGGQDITEFKENIWKRMEKDPLFSHEKTKGASFDGKRRLAFRRVRRVYEGNFLSEDEFVASPLKNQALTDTLGSYDWAIAAKNSLNAIMFARLCKTLSTHPHIQELGEKAERFEAFGCFALTELSHGSNTRAMQTTATYDPKHKEFVINTPHFEATKVWVGNLGRTATHAVVYAQLYTPDGVCHGLHSFVVPVRSTKDLRTLPGITVGDIGEKLGQNGLDNGFAAFDHVRIPRENLLNKGGDVTPDGKYVTPYKDPKKRFGAALGALSGGRVGITSMATTNMRSALPIAIRYSAVRKQFGPPGKDEIPVLEYQMQQWRLIPLLAATYALSYFSRTFFLNFVELQIGIMMGENNDRQEELGREIHALSSASKPLAGFTARDAIQECREACGGHGYLAVNRLGVLRDDNDPNLTYEGDNNMILGQTSNYLMALLDSKHKGATISSPLGSVDFLDSAEEILQRRFSAQTEQECVDHEVLLQTFQWLVCYLWKESGSKLKDQLAMGKDSFTARNDSQVYHCRELALAYIQCEVFRRFKNALISDDEILENLKPVLRKLCSLYGVWTLEKQMGTLYQGRYFTSTNDARILRRAVLTLCFELKDQAVILSDAIAPPDFILDSPIGLSNGEAHKNLYDAIMSDPQATKRVSWWKEARKPPVLSKL</sequence>
<evidence type="ECO:0000256" key="1">
    <source>
        <dbReference type="ARBA" id="ARBA00001974"/>
    </source>
</evidence>
<dbReference type="SUPFAM" id="SSF56645">
    <property type="entry name" value="Acyl-CoA dehydrogenase NM domain-like"/>
    <property type="match status" value="1"/>
</dbReference>
<dbReference type="EMBL" id="DS469803">
    <property type="protein sequence ID" value="EDO32852.1"/>
    <property type="molecule type" value="Genomic_DNA"/>
</dbReference>
<dbReference type="FunFam" id="2.40.110.10:FF:000005">
    <property type="entry name" value="Acyl-coenzyme A oxidase"/>
    <property type="match status" value="1"/>
</dbReference>
<dbReference type="AlphaFoldDB" id="A7STV6"/>
<keyword evidence="9" id="KW-0443">Lipid metabolism</keyword>
<dbReference type="SUPFAM" id="SSF47203">
    <property type="entry name" value="Acyl-CoA dehydrogenase C-terminal domain-like"/>
    <property type="match status" value="2"/>
</dbReference>
<evidence type="ECO:0000313" key="19">
    <source>
        <dbReference type="Proteomes" id="UP000001593"/>
    </source>
</evidence>
<evidence type="ECO:0000256" key="11">
    <source>
        <dbReference type="PIRNR" id="PIRNR000168"/>
    </source>
</evidence>
<feature type="domain" description="Acyl-CoA oxidase C-terminal" evidence="15">
    <location>
        <begin position="509"/>
        <end position="689"/>
    </location>
</feature>
<feature type="binding site" evidence="13">
    <location>
        <position position="159"/>
    </location>
    <ligand>
        <name>FAD</name>
        <dbReference type="ChEBI" id="CHEBI:57692"/>
    </ligand>
</feature>